<dbReference type="Ensembl" id="ENSPMRT00000020072.1">
    <property type="protein sequence ID" value="ENSPMRP00000018897.1"/>
    <property type="gene ID" value="ENSPMRG00000012355.1"/>
</dbReference>
<organism evidence="2 3">
    <name type="scientific">Podarcis muralis</name>
    <name type="common">Wall lizard</name>
    <name type="synonym">Lacerta muralis</name>
    <dbReference type="NCBI Taxonomy" id="64176"/>
    <lineage>
        <taxon>Eukaryota</taxon>
        <taxon>Metazoa</taxon>
        <taxon>Chordata</taxon>
        <taxon>Craniata</taxon>
        <taxon>Vertebrata</taxon>
        <taxon>Euteleostomi</taxon>
        <taxon>Lepidosauria</taxon>
        <taxon>Squamata</taxon>
        <taxon>Bifurcata</taxon>
        <taxon>Unidentata</taxon>
        <taxon>Episquamata</taxon>
        <taxon>Laterata</taxon>
        <taxon>Lacertibaenia</taxon>
        <taxon>Lacertidae</taxon>
        <taxon>Podarcis</taxon>
    </lineage>
</organism>
<name>A0A670J6J9_PODMU</name>
<keyword evidence="1" id="KW-0812">Transmembrane</keyword>
<feature type="transmembrane region" description="Helical" evidence="1">
    <location>
        <begin position="7"/>
        <end position="29"/>
    </location>
</feature>
<keyword evidence="1" id="KW-1133">Transmembrane helix</keyword>
<dbReference type="AlphaFoldDB" id="A0A670J6J9"/>
<evidence type="ECO:0000313" key="3">
    <source>
        <dbReference type="Proteomes" id="UP000472272"/>
    </source>
</evidence>
<keyword evidence="1" id="KW-0472">Membrane</keyword>
<evidence type="ECO:0000256" key="1">
    <source>
        <dbReference type="SAM" id="Phobius"/>
    </source>
</evidence>
<dbReference type="Proteomes" id="UP000472272">
    <property type="component" value="Chromosome 13"/>
</dbReference>
<reference evidence="2" key="3">
    <citation type="submission" date="2025-09" db="UniProtKB">
        <authorList>
            <consortium name="Ensembl"/>
        </authorList>
    </citation>
    <scope>IDENTIFICATION</scope>
</reference>
<reference evidence="2" key="2">
    <citation type="submission" date="2025-08" db="UniProtKB">
        <authorList>
            <consortium name="Ensembl"/>
        </authorList>
    </citation>
    <scope>IDENTIFICATION</scope>
</reference>
<protein>
    <submittedName>
        <fullName evidence="2">Uncharacterized protein</fullName>
    </submittedName>
</protein>
<proteinExistence type="predicted"/>
<keyword evidence="3" id="KW-1185">Reference proteome</keyword>
<reference evidence="2 3" key="1">
    <citation type="journal article" date="2019" name="Proc. Natl. Acad. Sci. U.S.A.">
        <title>Regulatory changes in pterin and carotenoid genes underlie balanced color polymorphisms in the wall lizard.</title>
        <authorList>
            <person name="Andrade P."/>
            <person name="Pinho C."/>
            <person name="Perez I de Lanuza G."/>
            <person name="Afonso S."/>
            <person name="Brejcha J."/>
            <person name="Rubin C.J."/>
            <person name="Wallerman O."/>
            <person name="Pereira P."/>
            <person name="Sabatino S.J."/>
            <person name="Bellati A."/>
            <person name="Pellitteri-Rosa D."/>
            <person name="Bosakova Z."/>
            <person name="Bunikis I."/>
            <person name="Carretero M.A."/>
            <person name="Feiner N."/>
            <person name="Marsik P."/>
            <person name="Pauperio F."/>
            <person name="Salvi D."/>
            <person name="Soler L."/>
            <person name="While G.M."/>
            <person name="Uller T."/>
            <person name="Font E."/>
            <person name="Andersson L."/>
            <person name="Carneiro M."/>
        </authorList>
    </citation>
    <scope>NUCLEOTIDE SEQUENCE</scope>
</reference>
<sequence>MKIIQHFTCIFLLTNTFLSVVLTHVHVFANSFPSYGGFLHVIFTIYSFLCTLSPNKRIFASICWGTALQDSVNCPPPRSYNPHTKDSSQDSLEETMYFKWCGCGLNDHRPQKHLLGASGHPGALGRSWCDAHKHCLGDSERHFSHRQKEQEQAADTKCNRLPLWLGSSQPGTLV</sequence>
<evidence type="ECO:0000313" key="2">
    <source>
        <dbReference type="Ensembl" id="ENSPMRP00000018897.1"/>
    </source>
</evidence>
<accession>A0A670J6J9</accession>
<feature type="transmembrane region" description="Helical" evidence="1">
    <location>
        <begin position="35"/>
        <end position="52"/>
    </location>
</feature>